<dbReference type="Gene3D" id="3.30.700.10">
    <property type="entry name" value="Glycoprotein, Type 4 Pilin"/>
    <property type="match status" value="1"/>
</dbReference>
<accession>A0ABS8NMH6</accession>
<dbReference type="EMBL" id="JAJKFW010000060">
    <property type="protein sequence ID" value="MCC9644787.1"/>
    <property type="molecule type" value="Genomic_DNA"/>
</dbReference>
<gene>
    <name evidence="3" type="ORF">LOC71_21135</name>
</gene>
<dbReference type="InterPro" id="IPR045584">
    <property type="entry name" value="Pilin-like"/>
</dbReference>
<dbReference type="Proteomes" id="UP001430306">
    <property type="component" value="Unassembled WGS sequence"/>
</dbReference>
<dbReference type="SUPFAM" id="SSF54523">
    <property type="entry name" value="Pili subunits"/>
    <property type="match status" value="1"/>
</dbReference>
<keyword evidence="1" id="KW-1133">Transmembrane helix</keyword>
<feature type="domain" description="DUF1559" evidence="2">
    <location>
        <begin position="26"/>
        <end position="213"/>
    </location>
</feature>
<sequence>MSWIEVIVVVLIVFVLLALSIPFVRNMRELTRRSNCEQNLVRLAMAIQAYSTDNDHLPSGTATFNATFLEWPEAGSELAGTPTAEIEISSEPDGYHHSWSIAVLPHLDQIGLFQSVDQDASIYAESNRLIRETTVPVFRCPADDSNLMHSSYAGLHDSTDTPIGSLDDGLLFANSWVSKDGVIDGLSTTILLGEKRSSPDGLGWTSGTRATLRNAGEAINADQTTSGLGSLHFGGANVAKGDGSVTFLSQTIDQTIYQAMVKRNDKQTMPPTAPSE</sequence>
<keyword evidence="1" id="KW-0812">Transmembrane</keyword>
<dbReference type="PANTHER" id="PTHR30093">
    <property type="entry name" value="GENERAL SECRETION PATHWAY PROTEIN G"/>
    <property type="match status" value="1"/>
</dbReference>
<feature type="transmembrane region" description="Helical" evidence="1">
    <location>
        <begin position="6"/>
        <end position="24"/>
    </location>
</feature>
<name>A0ABS8NMH6_9BACT</name>
<dbReference type="Pfam" id="PF07596">
    <property type="entry name" value="SBP_bac_10"/>
    <property type="match status" value="2"/>
</dbReference>
<evidence type="ECO:0000256" key="1">
    <source>
        <dbReference type="SAM" id="Phobius"/>
    </source>
</evidence>
<dbReference type="PANTHER" id="PTHR30093:SF2">
    <property type="entry name" value="TYPE II SECRETION SYSTEM PROTEIN H"/>
    <property type="match status" value="1"/>
</dbReference>
<feature type="domain" description="DUF1559" evidence="2">
    <location>
        <begin position="216"/>
        <end position="254"/>
    </location>
</feature>
<dbReference type="InterPro" id="IPR027558">
    <property type="entry name" value="Pre_pil_HX9DG_C"/>
</dbReference>
<dbReference type="RefSeq" id="WP_230276481.1">
    <property type="nucleotide sequence ID" value="NZ_JAJKFW010000060.1"/>
</dbReference>
<keyword evidence="1" id="KW-0472">Membrane</keyword>
<evidence type="ECO:0000313" key="4">
    <source>
        <dbReference type="Proteomes" id="UP001430306"/>
    </source>
</evidence>
<dbReference type="InterPro" id="IPR011453">
    <property type="entry name" value="DUF1559"/>
</dbReference>
<reference evidence="3" key="1">
    <citation type="submission" date="2021-11" db="EMBL/GenBank/DDBJ databases">
        <title>Genome sequence.</title>
        <authorList>
            <person name="Sun Q."/>
        </authorList>
    </citation>
    <scope>NUCLEOTIDE SEQUENCE</scope>
    <source>
        <strain evidence="3">JC740</strain>
    </source>
</reference>
<protein>
    <submittedName>
        <fullName evidence="3">DUF1559 domain-containing protein</fullName>
    </submittedName>
</protein>
<evidence type="ECO:0000259" key="2">
    <source>
        <dbReference type="Pfam" id="PF07596"/>
    </source>
</evidence>
<organism evidence="3 4">
    <name type="scientific">Rhodopirellula halodulae</name>
    <dbReference type="NCBI Taxonomy" id="2894198"/>
    <lineage>
        <taxon>Bacteria</taxon>
        <taxon>Pseudomonadati</taxon>
        <taxon>Planctomycetota</taxon>
        <taxon>Planctomycetia</taxon>
        <taxon>Pirellulales</taxon>
        <taxon>Pirellulaceae</taxon>
        <taxon>Rhodopirellula</taxon>
    </lineage>
</organism>
<keyword evidence="4" id="KW-1185">Reference proteome</keyword>
<comment type="caution">
    <text evidence="3">The sequence shown here is derived from an EMBL/GenBank/DDBJ whole genome shotgun (WGS) entry which is preliminary data.</text>
</comment>
<dbReference type="NCBIfam" id="TIGR04294">
    <property type="entry name" value="pre_pil_HX9DG"/>
    <property type="match status" value="1"/>
</dbReference>
<proteinExistence type="predicted"/>
<evidence type="ECO:0000313" key="3">
    <source>
        <dbReference type="EMBL" id="MCC9644787.1"/>
    </source>
</evidence>